<keyword evidence="2" id="KW-1133">Transmembrane helix</keyword>
<organism evidence="3 4">
    <name type="scientific">Pseudobacteroides cellulosolvens ATCC 35603 = DSM 2933</name>
    <dbReference type="NCBI Taxonomy" id="398512"/>
    <lineage>
        <taxon>Bacteria</taxon>
        <taxon>Bacillati</taxon>
        <taxon>Bacillota</taxon>
        <taxon>Clostridia</taxon>
        <taxon>Eubacteriales</taxon>
        <taxon>Oscillospiraceae</taxon>
        <taxon>Pseudobacteroides</taxon>
    </lineage>
</organism>
<dbReference type="EMBL" id="LGTC01000001">
    <property type="protein sequence ID" value="KNY27746.1"/>
    <property type="molecule type" value="Genomic_DNA"/>
</dbReference>
<sequence precursor="true">MEKLTLKMKKGFIIAGLSALCVLLVVGIFAVLGEGTDKTKLPATSQDTNNPVSVGEIQNDKVNEPIVTVQEVTPKETQDTNTLKPNDIQLTEIPVKPQPPAKPDTAVDNDKPHVIPKDTNLTNSDKKPTVTVKPVEPTKPKEGKPTGGETNSKGEVYVPGFGWVKNSGSNQEIKSQSDGDWNKQIGNMN</sequence>
<accession>A0A0L6JPI8</accession>
<dbReference type="InterPro" id="IPR046680">
    <property type="entry name" value="DUF6550"/>
</dbReference>
<feature type="region of interest" description="Disordered" evidence="1">
    <location>
        <begin position="73"/>
        <end position="189"/>
    </location>
</feature>
<reference evidence="4" key="1">
    <citation type="submission" date="2015-07" db="EMBL/GenBank/DDBJ databases">
        <title>Near-Complete Genome Sequence of the Cellulolytic Bacterium Bacteroides (Pseudobacteroides) cellulosolvens ATCC 35603.</title>
        <authorList>
            <person name="Dassa B."/>
            <person name="Utturkar S.M."/>
            <person name="Klingeman D.M."/>
            <person name="Hurt R.A."/>
            <person name="Keller M."/>
            <person name="Xu J."/>
            <person name="Reddy Y.H.K."/>
            <person name="Borovok I."/>
            <person name="Grinberg I.R."/>
            <person name="Lamed R."/>
            <person name="Zhivin O."/>
            <person name="Bayer E.A."/>
            <person name="Brown S.D."/>
        </authorList>
    </citation>
    <scope>NUCLEOTIDE SEQUENCE [LARGE SCALE GENOMIC DNA]</scope>
    <source>
        <strain evidence="4">DSM 2933</strain>
    </source>
</reference>
<evidence type="ECO:0000313" key="4">
    <source>
        <dbReference type="Proteomes" id="UP000036923"/>
    </source>
</evidence>
<dbReference type="Pfam" id="PF20187">
    <property type="entry name" value="DUF6550"/>
    <property type="match status" value="1"/>
</dbReference>
<keyword evidence="4" id="KW-1185">Reference proteome</keyword>
<evidence type="ECO:0000256" key="2">
    <source>
        <dbReference type="SAM" id="Phobius"/>
    </source>
</evidence>
<gene>
    <name evidence="3" type="ORF">Bccel_3017</name>
</gene>
<keyword evidence="2" id="KW-0472">Membrane</keyword>
<evidence type="ECO:0000256" key="1">
    <source>
        <dbReference type="SAM" id="MobiDB-lite"/>
    </source>
</evidence>
<dbReference type="STRING" id="398512.Bccel_3017"/>
<name>A0A0L6JPI8_9FIRM</name>
<keyword evidence="2" id="KW-0812">Transmembrane</keyword>
<evidence type="ECO:0000313" key="3">
    <source>
        <dbReference type="EMBL" id="KNY27746.1"/>
    </source>
</evidence>
<protein>
    <submittedName>
        <fullName evidence="3">Uncharacterized protein</fullName>
    </submittedName>
</protein>
<dbReference type="AlphaFoldDB" id="A0A0L6JPI8"/>
<dbReference type="Proteomes" id="UP000036923">
    <property type="component" value="Unassembled WGS sequence"/>
</dbReference>
<feature type="transmembrane region" description="Helical" evidence="2">
    <location>
        <begin position="12"/>
        <end position="32"/>
    </location>
</feature>
<comment type="caution">
    <text evidence="3">The sequence shown here is derived from an EMBL/GenBank/DDBJ whole genome shotgun (WGS) entry which is preliminary data.</text>
</comment>
<proteinExistence type="predicted"/>
<dbReference type="RefSeq" id="WP_050753486.1">
    <property type="nucleotide sequence ID" value="NZ_JQKC01000035.1"/>
</dbReference>
<dbReference type="OrthoDB" id="2666372at2"/>